<sequence length="56" mass="6480">MKCGNLMVQKITRIQTDQAHEVSRLIRQYINIEQKHRGVSNGDAPHDLTLSRHVDK</sequence>
<evidence type="ECO:0000313" key="3">
    <source>
        <dbReference type="Proteomes" id="UP000054359"/>
    </source>
</evidence>
<dbReference type="AlphaFoldDB" id="A0A087U3B8"/>
<dbReference type="Proteomes" id="UP000054359">
    <property type="component" value="Unassembled WGS sequence"/>
</dbReference>
<feature type="compositionally biased region" description="Basic and acidic residues" evidence="1">
    <location>
        <begin position="44"/>
        <end position="56"/>
    </location>
</feature>
<protein>
    <submittedName>
        <fullName evidence="2">Uncharacterized protein</fullName>
    </submittedName>
</protein>
<dbReference type="InterPro" id="IPR011993">
    <property type="entry name" value="PH-like_dom_sf"/>
</dbReference>
<dbReference type="OrthoDB" id="8182952at2759"/>
<accession>A0A087U3B8</accession>
<proteinExistence type="predicted"/>
<reference evidence="2 3" key="1">
    <citation type="submission" date="2013-11" db="EMBL/GenBank/DDBJ databases">
        <title>Genome sequencing of Stegodyphus mimosarum.</title>
        <authorList>
            <person name="Bechsgaard J."/>
        </authorList>
    </citation>
    <scope>NUCLEOTIDE SEQUENCE [LARGE SCALE GENOMIC DNA]</scope>
</reference>
<dbReference type="STRING" id="407821.A0A087U3B8"/>
<feature type="non-terminal residue" evidence="2">
    <location>
        <position position="56"/>
    </location>
</feature>
<organism evidence="2 3">
    <name type="scientific">Stegodyphus mimosarum</name>
    <name type="common">African social velvet spider</name>
    <dbReference type="NCBI Taxonomy" id="407821"/>
    <lineage>
        <taxon>Eukaryota</taxon>
        <taxon>Metazoa</taxon>
        <taxon>Ecdysozoa</taxon>
        <taxon>Arthropoda</taxon>
        <taxon>Chelicerata</taxon>
        <taxon>Arachnida</taxon>
        <taxon>Araneae</taxon>
        <taxon>Araneomorphae</taxon>
        <taxon>Entelegynae</taxon>
        <taxon>Eresoidea</taxon>
        <taxon>Eresidae</taxon>
        <taxon>Stegodyphus</taxon>
    </lineage>
</organism>
<gene>
    <name evidence="2" type="ORF">X975_15958</name>
</gene>
<evidence type="ECO:0000313" key="2">
    <source>
        <dbReference type="EMBL" id="KFM71857.1"/>
    </source>
</evidence>
<evidence type="ECO:0000256" key="1">
    <source>
        <dbReference type="SAM" id="MobiDB-lite"/>
    </source>
</evidence>
<dbReference type="EMBL" id="KK117955">
    <property type="protein sequence ID" value="KFM71857.1"/>
    <property type="molecule type" value="Genomic_DNA"/>
</dbReference>
<feature type="region of interest" description="Disordered" evidence="1">
    <location>
        <begin position="37"/>
        <end position="56"/>
    </location>
</feature>
<name>A0A087U3B8_STEMI</name>
<keyword evidence="3" id="KW-1185">Reference proteome</keyword>
<dbReference type="Gene3D" id="2.30.29.30">
    <property type="entry name" value="Pleckstrin-homology domain (PH domain)/Phosphotyrosine-binding domain (PTB)"/>
    <property type="match status" value="1"/>
</dbReference>